<accession>A0ABT0KG80</accession>
<proteinExistence type="predicted"/>
<evidence type="ECO:0000313" key="2">
    <source>
        <dbReference type="Proteomes" id="UP001165275"/>
    </source>
</evidence>
<dbReference type="RefSeq" id="WP_248947094.1">
    <property type="nucleotide sequence ID" value="NZ_CBCSGY010000102.1"/>
</dbReference>
<protein>
    <submittedName>
        <fullName evidence="1">Uncharacterized protein</fullName>
    </submittedName>
</protein>
<gene>
    <name evidence="1" type="ORF">KAJ71_18785</name>
</gene>
<evidence type="ECO:0000313" key="1">
    <source>
        <dbReference type="EMBL" id="MCL1031045.1"/>
    </source>
</evidence>
<comment type="caution">
    <text evidence="1">The sequence shown here is derived from an EMBL/GenBank/DDBJ whole genome shotgun (WGS) entry which is preliminary data.</text>
</comment>
<dbReference type="EMBL" id="JAGQDC010000017">
    <property type="protein sequence ID" value="MCL1031045.1"/>
    <property type="molecule type" value="Genomic_DNA"/>
</dbReference>
<keyword evidence="2" id="KW-1185">Reference proteome</keyword>
<name>A0ABT0KG80_9GAMM</name>
<organism evidence="1 2">
    <name type="scientific">Serratia silvae</name>
    <dbReference type="NCBI Taxonomy" id="2824122"/>
    <lineage>
        <taxon>Bacteria</taxon>
        <taxon>Pseudomonadati</taxon>
        <taxon>Pseudomonadota</taxon>
        <taxon>Gammaproteobacteria</taxon>
        <taxon>Enterobacterales</taxon>
        <taxon>Yersiniaceae</taxon>
        <taxon>Serratia</taxon>
    </lineage>
</organism>
<sequence length="139" mass="16348">MKIMLIFIIAVLAVVFYFGWLLTMPKVTYTEKDFFKYYLLTHKEVRDAPRLSKNYYFEYGPSDITEPNRSSMYVCGLSNVDEGYQRLVLYVNETGIPFEPQYKFGEPLPKNGDEYFTLEKRYFGSSEPCLMLTLTECDD</sequence>
<dbReference type="Proteomes" id="UP001165275">
    <property type="component" value="Unassembled WGS sequence"/>
</dbReference>
<reference evidence="1" key="1">
    <citation type="submission" date="2021-04" db="EMBL/GenBank/DDBJ databases">
        <title>Genome sequence of Serratia sp. arafor3.</title>
        <authorList>
            <person name="Besaury L."/>
        </authorList>
    </citation>
    <scope>NUCLEOTIDE SEQUENCE</scope>
    <source>
        <strain evidence="1">Arafor3</strain>
    </source>
</reference>